<dbReference type="Proteomes" id="UP000243739">
    <property type="component" value="Unassembled WGS sequence"/>
</dbReference>
<dbReference type="GO" id="GO:0004725">
    <property type="term" value="F:protein tyrosine phosphatase activity"/>
    <property type="evidence" value="ECO:0007669"/>
    <property type="project" value="InterPro"/>
</dbReference>
<comment type="similarity">
    <text evidence="1">Belongs to the low molecular weight phosphotyrosine protein phosphatase family.</text>
</comment>
<accession>A0A1D2YVU7</accession>
<dbReference type="InterPro" id="IPR036196">
    <property type="entry name" value="Ptyr_pPase_sf"/>
</dbReference>
<name>A0A1D2YVU7_9BACI</name>
<feature type="active site" description="Nucleophile" evidence="4">
    <location>
        <position position="7"/>
    </location>
</feature>
<dbReference type="CDD" id="cd16344">
    <property type="entry name" value="LMWPAP"/>
    <property type="match status" value="1"/>
</dbReference>
<reference evidence="6 7" key="1">
    <citation type="submission" date="2016-09" db="EMBL/GenBank/DDBJ databases">
        <title>Draft genome sequence for the type strain of Vulcanibacillus modesticaldus BR, a strictly anaerobic, moderately thermophilic, and nitrate-reducing bacterium from deep sea-hydrothermal vents of the Mid-Atlantic Ridge.</title>
        <authorList>
            <person name="Abin C.A."/>
            <person name="Hollibaugh J.T."/>
        </authorList>
    </citation>
    <scope>NUCLEOTIDE SEQUENCE [LARGE SCALE GENOMIC DNA]</scope>
    <source>
        <strain evidence="6 7">BR</strain>
    </source>
</reference>
<evidence type="ECO:0000256" key="3">
    <source>
        <dbReference type="ARBA" id="ARBA00022912"/>
    </source>
</evidence>
<evidence type="ECO:0000256" key="2">
    <source>
        <dbReference type="ARBA" id="ARBA00022801"/>
    </source>
</evidence>
<feature type="active site" description="Nucleophile" evidence="4">
    <location>
        <position position="13"/>
    </location>
</feature>
<dbReference type="OrthoDB" id="9784339at2"/>
<dbReference type="Pfam" id="PF01451">
    <property type="entry name" value="LMWPc"/>
    <property type="match status" value="1"/>
</dbReference>
<evidence type="ECO:0000313" key="7">
    <source>
        <dbReference type="Proteomes" id="UP000243739"/>
    </source>
</evidence>
<dbReference type="STRING" id="337097.BHF71_01325"/>
<evidence type="ECO:0000256" key="4">
    <source>
        <dbReference type="PIRSR" id="PIRSR617867-1"/>
    </source>
</evidence>
<dbReference type="SMART" id="SM00226">
    <property type="entry name" value="LMWPc"/>
    <property type="match status" value="1"/>
</dbReference>
<protein>
    <recommendedName>
        <fullName evidence="5">Phosphotyrosine protein phosphatase I domain-containing protein</fullName>
    </recommendedName>
</protein>
<evidence type="ECO:0000259" key="5">
    <source>
        <dbReference type="SMART" id="SM00226"/>
    </source>
</evidence>
<comment type="caution">
    <text evidence="6">The sequence shown here is derived from an EMBL/GenBank/DDBJ whole genome shotgun (WGS) entry which is preliminary data.</text>
</comment>
<dbReference type="InterPro" id="IPR050438">
    <property type="entry name" value="LMW_PTPase"/>
</dbReference>
<organism evidence="6 7">
    <name type="scientific">Vulcanibacillus modesticaldus</name>
    <dbReference type="NCBI Taxonomy" id="337097"/>
    <lineage>
        <taxon>Bacteria</taxon>
        <taxon>Bacillati</taxon>
        <taxon>Bacillota</taxon>
        <taxon>Bacilli</taxon>
        <taxon>Bacillales</taxon>
        <taxon>Bacillaceae</taxon>
        <taxon>Vulcanibacillus</taxon>
    </lineage>
</organism>
<dbReference type="InterPro" id="IPR023485">
    <property type="entry name" value="Ptyr_pPase"/>
</dbReference>
<dbReference type="PANTHER" id="PTHR11717">
    <property type="entry name" value="LOW MOLECULAR WEIGHT PROTEIN TYROSINE PHOSPHATASE"/>
    <property type="match status" value="1"/>
</dbReference>
<dbReference type="InterPro" id="IPR017867">
    <property type="entry name" value="Tyr_phospatase_low_mol_wt"/>
</dbReference>
<gene>
    <name evidence="6" type="ORF">BHF71_01325</name>
</gene>
<dbReference type="RefSeq" id="WP_069656331.1">
    <property type="nucleotide sequence ID" value="NZ_MIJF01000013.1"/>
</dbReference>
<keyword evidence="7" id="KW-1185">Reference proteome</keyword>
<keyword evidence="2" id="KW-0378">Hydrolase</keyword>
<evidence type="ECO:0000313" key="6">
    <source>
        <dbReference type="EMBL" id="OEF99844.1"/>
    </source>
</evidence>
<proteinExistence type="inferred from homology"/>
<dbReference type="PRINTS" id="PR00719">
    <property type="entry name" value="LMWPTPASE"/>
</dbReference>
<keyword evidence="3" id="KW-0904">Protein phosphatase</keyword>
<evidence type="ECO:0000256" key="1">
    <source>
        <dbReference type="ARBA" id="ARBA00011063"/>
    </source>
</evidence>
<dbReference type="PANTHER" id="PTHR11717:SF31">
    <property type="entry name" value="LOW MOLECULAR WEIGHT PROTEIN-TYROSINE-PHOSPHATASE ETP-RELATED"/>
    <property type="match status" value="1"/>
</dbReference>
<dbReference type="AlphaFoldDB" id="A0A1D2YVU7"/>
<dbReference type="EMBL" id="MIJF01000013">
    <property type="protein sequence ID" value="OEF99844.1"/>
    <property type="molecule type" value="Genomic_DNA"/>
</dbReference>
<feature type="active site" description="Proton donor" evidence="4">
    <location>
        <position position="130"/>
    </location>
</feature>
<sequence>MNILFVCTGNTCRSPMAAKILEKRAKDANLDIKVKSAGIAAVEGSEASENAKIIMRDFGSDEHKTMRVSEELLSWADLILTMTNQHKQILLIHAPQYANKIFSLKEYIVSKSESKEDITEEFNDYPDIVDPFGGDLEVYRQTAKEIDLAVQKMIEILKK</sequence>
<dbReference type="Gene3D" id="3.40.50.2300">
    <property type="match status" value="1"/>
</dbReference>
<feature type="domain" description="Phosphotyrosine protein phosphatase I" evidence="5">
    <location>
        <begin position="1"/>
        <end position="156"/>
    </location>
</feature>
<dbReference type="SUPFAM" id="SSF52788">
    <property type="entry name" value="Phosphotyrosine protein phosphatases I"/>
    <property type="match status" value="1"/>
</dbReference>